<evidence type="ECO:0000313" key="3">
    <source>
        <dbReference type="Proteomes" id="UP000628736"/>
    </source>
</evidence>
<comment type="caution">
    <text evidence="2">The sequence shown here is derived from an EMBL/GenBank/DDBJ whole genome shotgun (WGS) entry which is preliminary data.</text>
</comment>
<keyword evidence="3" id="KW-1185">Reference proteome</keyword>
<name>A0A8J6M6Z4_9FIRM</name>
<dbReference type="Proteomes" id="UP000628736">
    <property type="component" value="Unassembled WGS sequence"/>
</dbReference>
<gene>
    <name evidence="2" type="ORF">H8S11_06710</name>
</gene>
<proteinExistence type="predicted"/>
<accession>A0A8J6M6Z4</accession>
<evidence type="ECO:0000256" key="1">
    <source>
        <dbReference type="SAM" id="MobiDB-lite"/>
    </source>
</evidence>
<dbReference type="EMBL" id="JACOPO010000003">
    <property type="protein sequence ID" value="MBC5722498.1"/>
    <property type="molecule type" value="Genomic_DNA"/>
</dbReference>
<organism evidence="2 3">
    <name type="scientific">Flintibacter hominis</name>
    <dbReference type="NCBI Taxonomy" id="2763048"/>
    <lineage>
        <taxon>Bacteria</taxon>
        <taxon>Bacillati</taxon>
        <taxon>Bacillota</taxon>
        <taxon>Clostridia</taxon>
        <taxon>Eubacteriales</taxon>
        <taxon>Flintibacter</taxon>
    </lineage>
</organism>
<evidence type="ECO:0000313" key="2">
    <source>
        <dbReference type="EMBL" id="MBC5722498.1"/>
    </source>
</evidence>
<sequence>MYNRYISEDTPYVPIQEAEHPQGGGRSNSGTKGHGPASTGGFRFSSLFSGKEGLGALLGGKEGAGSLFSSGDGSGGLSGLLKALKLEDIDPGDILLLLIILFLLVEGDDLELVIALGLVLLMGLGDREGED</sequence>
<protein>
    <submittedName>
        <fullName evidence="2">Uncharacterized protein</fullName>
    </submittedName>
</protein>
<reference evidence="2" key="1">
    <citation type="submission" date="2020-08" db="EMBL/GenBank/DDBJ databases">
        <title>Genome public.</title>
        <authorList>
            <person name="Liu C."/>
            <person name="Sun Q."/>
        </authorList>
    </citation>
    <scope>NUCLEOTIDE SEQUENCE</scope>
    <source>
        <strain evidence="2">NSJ-23</strain>
    </source>
</reference>
<dbReference type="RefSeq" id="WP_147571823.1">
    <property type="nucleotide sequence ID" value="NZ_JACOPO010000003.1"/>
</dbReference>
<dbReference type="AlphaFoldDB" id="A0A8J6M6Z4"/>
<feature type="region of interest" description="Disordered" evidence="1">
    <location>
        <begin position="1"/>
        <end position="44"/>
    </location>
</feature>